<organism evidence="1 2">
    <name type="scientific">Plakobranchus ocellatus</name>
    <dbReference type="NCBI Taxonomy" id="259542"/>
    <lineage>
        <taxon>Eukaryota</taxon>
        <taxon>Metazoa</taxon>
        <taxon>Spiralia</taxon>
        <taxon>Lophotrochozoa</taxon>
        <taxon>Mollusca</taxon>
        <taxon>Gastropoda</taxon>
        <taxon>Heterobranchia</taxon>
        <taxon>Euthyneura</taxon>
        <taxon>Panpulmonata</taxon>
        <taxon>Sacoglossa</taxon>
        <taxon>Placobranchoidea</taxon>
        <taxon>Plakobranchidae</taxon>
        <taxon>Plakobranchus</taxon>
    </lineage>
</organism>
<proteinExistence type="predicted"/>
<comment type="caution">
    <text evidence="1">The sequence shown here is derived from an EMBL/GenBank/DDBJ whole genome shotgun (WGS) entry which is preliminary data.</text>
</comment>
<gene>
    <name evidence="1" type="ORF">PoB_006291200</name>
</gene>
<sequence>MFAVFTAICSTLVSREKGIGSTVASEFALRSAGTLLSQVLAPLPVPWPGGGPKSLRSPCYPLGKELLIPSTPDPLGKELLIPSTPDPPGKELLIPSTPYPPGDIFNSPIWCFQTFGSSLAIDGEFPQKVVD</sequence>
<dbReference type="Proteomes" id="UP000735302">
    <property type="component" value="Unassembled WGS sequence"/>
</dbReference>
<evidence type="ECO:0000313" key="1">
    <source>
        <dbReference type="EMBL" id="GFO36407.1"/>
    </source>
</evidence>
<name>A0AAV4CWW2_9GAST</name>
<dbReference type="AlphaFoldDB" id="A0AAV4CWW2"/>
<keyword evidence="2" id="KW-1185">Reference proteome</keyword>
<dbReference type="EMBL" id="BLXT01007055">
    <property type="protein sequence ID" value="GFO36407.1"/>
    <property type="molecule type" value="Genomic_DNA"/>
</dbReference>
<reference evidence="1 2" key="1">
    <citation type="journal article" date="2021" name="Elife">
        <title>Chloroplast acquisition without the gene transfer in kleptoplastic sea slugs, Plakobranchus ocellatus.</title>
        <authorList>
            <person name="Maeda T."/>
            <person name="Takahashi S."/>
            <person name="Yoshida T."/>
            <person name="Shimamura S."/>
            <person name="Takaki Y."/>
            <person name="Nagai Y."/>
            <person name="Toyoda A."/>
            <person name="Suzuki Y."/>
            <person name="Arimoto A."/>
            <person name="Ishii H."/>
            <person name="Satoh N."/>
            <person name="Nishiyama T."/>
            <person name="Hasebe M."/>
            <person name="Maruyama T."/>
            <person name="Minagawa J."/>
            <person name="Obokata J."/>
            <person name="Shigenobu S."/>
        </authorList>
    </citation>
    <scope>NUCLEOTIDE SEQUENCE [LARGE SCALE GENOMIC DNA]</scope>
</reference>
<evidence type="ECO:0000313" key="2">
    <source>
        <dbReference type="Proteomes" id="UP000735302"/>
    </source>
</evidence>
<accession>A0AAV4CWW2</accession>
<protein>
    <submittedName>
        <fullName evidence="1">Uncharacterized protein</fullName>
    </submittedName>
</protein>